<evidence type="ECO:0000313" key="8">
    <source>
        <dbReference type="WBParaSite" id="SBAD_0001225501-mRNA-1"/>
    </source>
</evidence>
<dbReference type="Proteomes" id="UP000270296">
    <property type="component" value="Unassembled WGS sequence"/>
</dbReference>
<reference evidence="6 7" key="2">
    <citation type="submission" date="2018-11" db="EMBL/GenBank/DDBJ databases">
        <authorList>
            <consortium name="Pathogen Informatics"/>
        </authorList>
    </citation>
    <scope>NUCLEOTIDE SEQUENCE [LARGE SCALE GENOMIC DNA]</scope>
</reference>
<keyword evidence="3 4" id="KW-0440">LIM domain</keyword>
<evidence type="ECO:0000313" key="7">
    <source>
        <dbReference type="Proteomes" id="UP000270296"/>
    </source>
</evidence>
<dbReference type="WBParaSite" id="SBAD_0001225501-mRNA-1">
    <property type="protein sequence ID" value="SBAD_0001225501-mRNA-1"/>
    <property type="gene ID" value="SBAD_0001225501"/>
</dbReference>
<dbReference type="EMBL" id="UZAM01016506">
    <property type="protein sequence ID" value="VDP43537.1"/>
    <property type="molecule type" value="Genomic_DNA"/>
</dbReference>
<dbReference type="GO" id="GO:0051496">
    <property type="term" value="P:positive regulation of stress fiber assembly"/>
    <property type="evidence" value="ECO:0007669"/>
    <property type="project" value="TreeGrafter"/>
</dbReference>
<evidence type="ECO:0000256" key="1">
    <source>
        <dbReference type="ARBA" id="ARBA00022723"/>
    </source>
</evidence>
<dbReference type="PROSITE" id="PS50023">
    <property type="entry name" value="LIM_DOMAIN_2"/>
    <property type="match status" value="1"/>
</dbReference>
<evidence type="ECO:0000256" key="3">
    <source>
        <dbReference type="ARBA" id="ARBA00023038"/>
    </source>
</evidence>
<sequence length="62" mass="7438">MTINQLNLFYHLDCFRCYICNKQLGRDVRLRGEKLHCKTCYNSYERMLWLATGVANQFTVML</sequence>
<name>A0A183J7L1_9BILA</name>
<dbReference type="Pfam" id="PF00412">
    <property type="entry name" value="LIM"/>
    <property type="match status" value="1"/>
</dbReference>
<dbReference type="AlphaFoldDB" id="A0A183J7L1"/>
<dbReference type="InterPro" id="IPR001781">
    <property type="entry name" value="Znf_LIM"/>
</dbReference>
<gene>
    <name evidence="6" type="ORF">SBAD_LOCUS11859</name>
</gene>
<dbReference type="OrthoDB" id="15627at2759"/>
<reference evidence="8" key="1">
    <citation type="submission" date="2016-06" db="UniProtKB">
        <authorList>
            <consortium name="WormBaseParasite"/>
        </authorList>
    </citation>
    <scope>IDENTIFICATION</scope>
</reference>
<evidence type="ECO:0000256" key="4">
    <source>
        <dbReference type="PROSITE-ProRule" id="PRU00125"/>
    </source>
</evidence>
<dbReference type="PANTHER" id="PTHR15551">
    <property type="entry name" value="LIM DOMAIN ONLY 7"/>
    <property type="match status" value="1"/>
</dbReference>
<keyword evidence="7" id="KW-1185">Reference proteome</keyword>
<organism evidence="8">
    <name type="scientific">Soboliphyme baturini</name>
    <dbReference type="NCBI Taxonomy" id="241478"/>
    <lineage>
        <taxon>Eukaryota</taxon>
        <taxon>Metazoa</taxon>
        <taxon>Ecdysozoa</taxon>
        <taxon>Nematoda</taxon>
        <taxon>Enoplea</taxon>
        <taxon>Dorylaimia</taxon>
        <taxon>Dioctophymatida</taxon>
        <taxon>Dioctophymatoidea</taxon>
        <taxon>Soboliphymatidae</taxon>
        <taxon>Soboliphyme</taxon>
    </lineage>
</organism>
<evidence type="ECO:0000256" key="2">
    <source>
        <dbReference type="ARBA" id="ARBA00022833"/>
    </source>
</evidence>
<keyword evidence="2 4" id="KW-0862">Zinc</keyword>
<evidence type="ECO:0000259" key="5">
    <source>
        <dbReference type="PROSITE" id="PS50023"/>
    </source>
</evidence>
<dbReference type="SMART" id="SM00132">
    <property type="entry name" value="LIM"/>
    <property type="match status" value="1"/>
</dbReference>
<dbReference type="CDD" id="cd08368">
    <property type="entry name" value="LIM"/>
    <property type="match status" value="1"/>
</dbReference>
<dbReference type="GO" id="GO:0032034">
    <property type="term" value="F:myosin II head/neck binding"/>
    <property type="evidence" value="ECO:0007669"/>
    <property type="project" value="TreeGrafter"/>
</dbReference>
<dbReference type="Gene3D" id="2.10.110.10">
    <property type="entry name" value="Cysteine Rich Protein"/>
    <property type="match status" value="1"/>
</dbReference>
<proteinExistence type="predicted"/>
<dbReference type="GO" id="GO:0046872">
    <property type="term" value="F:metal ion binding"/>
    <property type="evidence" value="ECO:0007669"/>
    <property type="project" value="UniProtKB-KW"/>
</dbReference>
<keyword evidence="1 4" id="KW-0479">Metal-binding</keyword>
<dbReference type="GO" id="GO:0001725">
    <property type="term" value="C:stress fiber"/>
    <property type="evidence" value="ECO:0007669"/>
    <property type="project" value="TreeGrafter"/>
</dbReference>
<protein>
    <submittedName>
        <fullName evidence="8">LIM zinc-binding domain-containing protein</fullName>
    </submittedName>
</protein>
<dbReference type="PANTHER" id="PTHR15551:SF3">
    <property type="entry name" value="LIM AND CALPONIN HOMOLOGY DOMAINS-CONTAINING PROTEIN 1"/>
    <property type="match status" value="1"/>
</dbReference>
<dbReference type="GO" id="GO:0051893">
    <property type="term" value="P:regulation of focal adhesion assembly"/>
    <property type="evidence" value="ECO:0007669"/>
    <property type="project" value="TreeGrafter"/>
</dbReference>
<feature type="domain" description="LIM zinc-binding" evidence="5">
    <location>
        <begin position="1"/>
        <end position="47"/>
    </location>
</feature>
<evidence type="ECO:0000313" key="6">
    <source>
        <dbReference type="EMBL" id="VDP43537.1"/>
    </source>
</evidence>
<accession>A0A183J7L1</accession>